<evidence type="ECO:0000313" key="2">
    <source>
        <dbReference type="Proteomes" id="UP000318833"/>
    </source>
</evidence>
<dbReference type="Proteomes" id="UP000318833">
    <property type="component" value="Unassembled WGS sequence"/>
</dbReference>
<keyword evidence="2" id="KW-1185">Reference proteome</keyword>
<evidence type="ECO:0000313" key="1">
    <source>
        <dbReference type="EMBL" id="TSE03388.1"/>
    </source>
</evidence>
<sequence length="348" mass="39599">MIDINQIQNETERFVNQNPKILNSAILGKEITLNKYARLVPKIRGQYATVNGLMGNVVQAFSSKWTPMGDVQLRGKLSKDYHQKVNFIIKPAEVLGSWIEQKYDEGKELKDKSISQHIMKTMLSEKIISDVEFLSMSGINDPAQALADPPVFGFSMDGLNTTLARNASNTENPYYKIPIDVITDINVRDVLKEWEKGIPKDYVNLMDAIYVSHRTYMRLKEHHIENHSQNTGFKKDDFMYSPLLGKKIVKLNGLSDNVFVAWVNRNLMRLTDVIQNPATITDIQKFHYELHVMGEFTLGYDFAINELVIVGSSNGTLFTERGLGDAELNKLYYPQEYTKITSPGIPNL</sequence>
<name>A0A554VAU7_9FLAO</name>
<accession>A0A554VAU7</accession>
<organism evidence="1 2">
    <name type="scientific">Aquimarina algiphila</name>
    <dbReference type="NCBI Taxonomy" id="2047982"/>
    <lineage>
        <taxon>Bacteria</taxon>
        <taxon>Pseudomonadati</taxon>
        <taxon>Bacteroidota</taxon>
        <taxon>Flavobacteriia</taxon>
        <taxon>Flavobacteriales</taxon>
        <taxon>Flavobacteriaceae</taxon>
        <taxon>Aquimarina</taxon>
    </lineage>
</organism>
<proteinExistence type="predicted"/>
<reference evidence="1 2" key="1">
    <citation type="submission" date="2019-07" db="EMBL/GenBank/DDBJ databases">
        <title>The draft genome sequence of Aquimarina algiphila M91.</title>
        <authorList>
            <person name="Meng X."/>
        </authorList>
    </citation>
    <scope>NUCLEOTIDE SEQUENCE [LARGE SCALE GENOMIC DNA]</scope>
    <source>
        <strain evidence="1 2">M91</strain>
    </source>
</reference>
<protein>
    <submittedName>
        <fullName evidence="1">Uncharacterized protein</fullName>
    </submittedName>
</protein>
<dbReference type="RefSeq" id="WP_143919012.1">
    <property type="nucleotide sequence ID" value="NZ_CANMIK010000082.1"/>
</dbReference>
<comment type="caution">
    <text evidence="1">The sequence shown here is derived from an EMBL/GenBank/DDBJ whole genome shotgun (WGS) entry which is preliminary data.</text>
</comment>
<dbReference type="EMBL" id="VLNR01000114">
    <property type="protein sequence ID" value="TSE03388.1"/>
    <property type="molecule type" value="Genomic_DNA"/>
</dbReference>
<dbReference type="OrthoDB" id="1408849at2"/>
<gene>
    <name evidence="1" type="ORF">FOF46_29415</name>
</gene>
<dbReference type="AlphaFoldDB" id="A0A554VAU7"/>